<keyword evidence="10" id="KW-0443">Lipid metabolism</keyword>
<evidence type="ECO:0000256" key="6">
    <source>
        <dbReference type="ARBA" id="ARBA00022741"/>
    </source>
</evidence>
<dbReference type="SMART" id="SM00046">
    <property type="entry name" value="DAGKc"/>
    <property type="match status" value="1"/>
</dbReference>
<dbReference type="RefSeq" id="WP_154236580.1">
    <property type="nucleotide sequence ID" value="NZ_WKNS01000003.1"/>
</dbReference>
<dbReference type="InterPro" id="IPR005218">
    <property type="entry name" value="Diacylglycerol/lipid_kinase"/>
</dbReference>
<evidence type="ECO:0000256" key="3">
    <source>
        <dbReference type="ARBA" id="ARBA00022516"/>
    </source>
</evidence>
<keyword evidence="11" id="KW-0594">Phospholipid biosynthesis</keyword>
<evidence type="ECO:0000256" key="12">
    <source>
        <dbReference type="ARBA" id="ARBA00023264"/>
    </source>
</evidence>
<feature type="region of interest" description="Disordered" evidence="13">
    <location>
        <begin position="309"/>
        <end position="343"/>
    </location>
</feature>
<sequence>MQKRCRIIYNPTSGREAMKNNLVDILNILERAGYETSAYATTPEPNSAKNEAERAAKSGFNLIVAAGGDGTINEVVNGIAPLKHRPKLGIIPAGTTNDYARALKIPREDPIGAAKVIAKGQTIKMDIGEAGKNWFVNIAAGGLLTELTYGVPSQVKSLFGYLAYLVKGAELLPQIKPIKMHLEYDGGTYDGKASMFFLALTNSIGGFEQIVPDASLDDGKFTLIVVKTSNLIEILQLITMVLSGGKHVNDPRILYVKTSKLVAKPVDEKMMINVDGEYGGDAPMIFRNHKQHLEIFANTDEIPDEAITGTEEEETSAREHFVEGVSHLEDVGNLELDNEDEKD</sequence>
<dbReference type="NCBIfam" id="TIGR00147">
    <property type="entry name" value="YegS/Rv2252/BmrU family lipid kinase"/>
    <property type="match status" value="1"/>
</dbReference>
<dbReference type="PANTHER" id="PTHR12358:SF106">
    <property type="entry name" value="LIPID KINASE YEGS"/>
    <property type="match status" value="1"/>
</dbReference>
<keyword evidence="9" id="KW-0460">Magnesium</keyword>
<evidence type="ECO:0000256" key="10">
    <source>
        <dbReference type="ARBA" id="ARBA00023098"/>
    </source>
</evidence>
<dbReference type="GO" id="GO:0005886">
    <property type="term" value="C:plasma membrane"/>
    <property type="evidence" value="ECO:0007669"/>
    <property type="project" value="TreeGrafter"/>
</dbReference>
<evidence type="ECO:0000256" key="5">
    <source>
        <dbReference type="ARBA" id="ARBA00022723"/>
    </source>
</evidence>
<keyword evidence="7 14" id="KW-0418">Kinase</keyword>
<evidence type="ECO:0000256" key="8">
    <source>
        <dbReference type="ARBA" id="ARBA00022840"/>
    </source>
</evidence>
<gene>
    <name evidence="14" type="ORF">GKC89_03660</name>
</gene>
<evidence type="ECO:0000256" key="13">
    <source>
        <dbReference type="SAM" id="MobiDB-lite"/>
    </source>
</evidence>
<keyword evidence="12" id="KW-1208">Phospholipid metabolism</keyword>
<comment type="caution">
    <text evidence="14">The sequence shown here is derived from an EMBL/GenBank/DDBJ whole genome shotgun (WGS) entry which is preliminary data.</text>
</comment>
<dbReference type="Gene3D" id="2.60.200.40">
    <property type="match status" value="1"/>
</dbReference>
<dbReference type="Pfam" id="PF00781">
    <property type="entry name" value="DAGK_cat"/>
    <property type="match status" value="1"/>
</dbReference>
<dbReference type="PROSITE" id="PS50146">
    <property type="entry name" value="DAGK"/>
    <property type="match status" value="1"/>
</dbReference>
<dbReference type="AlphaFoldDB" id="A0A6A8H064"/>
<organism evidence="14">
    <name type="scientific">Ligilactobacillus ruminis</name>
    <dbReference type="NCBI Taxonomy" id="1623"/>
    <lineage>
        <taxon>Bacteria</taxon>
        <taxon>Bacillati</taxon>
        <taxon>Bacillota</taxon>
        <taxon>Bacilli</taxon>
        <taxon>Lactobacillales</taxon>
        <taxon>Lactobacillaceae</taxon>
        <taxon>Ligilactobacillus</taxon>
    </lineage>
</organism>
<dbReference type="GO" id="GO:0005524">
    <property type="term" value="F:ATP binding"/>
    <property type="evidence" value="ECO:0007669"/>
    <property type="project" value="UniProtKB-KW"/>
</dbReference>
<dbReference type="InterPro" id="IPR001206">
    <property type="entry name" value="Diacylglycerol_kinase_cat_dom"/>
</dbReference>
<dbReference type="InterPro" id="IPR045540">
    <property type="entry name" value="YegS/DAGK_C"/>
</dbReference>
<dbReference type="InterPro" id="IPR016064">
    <property type="entry name" value="NAD/diacylglycerol_kinase_sf"/>
</dbReference>
<dbReference type="GO" id="GO:0004143">
    <property type="term" value="F:ATP-dependent diacylglycerol kinase activity"/>
    <property type="evidence" value="ECO:0007669"/>
    <property type="project" value="TreeGrafter"/>
</dbReference>
<proteinExistence type="inferred from homology"/>
<keyword evidence="4" id="KW-0808">Transferase</keyword>
<dbReference type="NCBIfam" id="NF009874">
    <property type="entry name" value="PRK13337.1"/>
    <property type="match status" value="1"/>
</dbReference>
<evidence type="ECO:0000256" key="7">
    <source>
        <dbReference type="ARBA" id="ARBA00022777"/>
    </source>
</evidence>
<keyword evidence="5" id="KW-0479">Metal-binding</keyword>
<reference evidence="14" key="1">
    <citation type="journal article" date="2019" name="Nat. Med.">
        <title>A library of human gut bacterial isolates paired with longitudinal multiomics data enables mechanistic microbiome research.</title>
        <authorList>
            <person name="Poyet M."/>
            <person name="Groussin M."/>
            <person name="Gibbons S.M."/>
            <person name="Avila-Pacheco J."/>
            <person name="Jiang X."/>
            <person name="Kearney S.M."/>
            <person name="Perrotta A.R."/>
            <person name="Berdy B."/>
            <person name="Zhao S."/>
            <person name="Lieberman T.D."/>
            <person name="Swanson P.K."/>
            <person name="Smith M."/>
            <person name="Roesemann S."/>
            <person name="Alexander J.E."/>
            <person name="Rich S.A."/>
            <person name="Livny J."/>
            <person name="Vlamakis H."/>
            <person name="Clish C."/>
            <person name="Bullock K."/>
            <person name="Deik A."/>
            <person name="Scott J."/>
            <person name="Pierce K.A."/>
            <person name="Xavier R.J."/>
            <person name="Alm E.J."/>
        </authorList>
    </citation>
    <scope>NUCLEOTIDE SEQUENCE</scope>
    <source>
        <strain evidence="14">BIOML-A18</strain>
    </source>
</reference>
<comment type="cofactor">
    <cofactor evidence="1">
        <name>Mg(2+)</name>
        <dbReference type="ChEBI" id="CHEBI:18420"/>
    </cofactor>
</comment>
<dbReference type="EMBL" id="WKOD01000007">
    <property type="protein sequence ID" value="MSA68212.1"/>
    <property type="molecule type" value="Genomic_DNA"/>
</dbReference>
<dbReference type="SUPFAM" id="SSF111331">
    <property type="entry name" value="NAD kinase/diacylglycerol kinase-like"/>
    <property type="match status" value="1"/>
</dbReference>
<dbReference type="InterPro" id="IPR017438">
    <property type="entry name" value="ATP-NAD_kinase_N"/>
</dbReference>
<evidence type="ECO:0000256" key="9">
    <source>
        <dbReference type="ARBA" id="ARBA00022842"/>
    </source>
</evidence>
<dbReference type="PANTHER" id="PTHR12358">
    <property type="entry name" value="SPHINGOSINE KINASE"/>
    <property type="match status" value="1"/>
</dbReference>
<evidence type="ECO:0000256" key="4">
    <source>
        <dbReference type="ARBA" id="ARBA00022679"/>
    </source>
</evidence>
<evidence type="ECO:0000256" key="11">
    <source>
        <dbReference type="ARBA" id="ARBA00023209"/>
    </source>
</evidence>
<name>A0A6A8H064_9LACO</name>
<dbReference type="InterPro" id="IPR050187">
    <property type="entry name" value="Lipid_Phosphate_FormReg"/>
</dbReference>
<dbReference type="GO" id="GO:0008654">
    <property type="term" value="P:phospholipid biosynthetic process"/>
    <property type="evidence" value="ECO:0007669"/>
    <property type="project" value="UniProtKB-KW"/>
</dbReference>
<keyword evidence="6" id="KW-0547">Nucleotide-binding</keyword>
<feature type="compositionally biased region" description="Basic and acidic residues" evidence="13">
    <location>
        <begin position="315"/>
        <end position="330"/>
    </location>
</feature>
<dbReference type="GO" id="GO:0046872">
    <property type="term" value="F:metal ion binding"/>
    <property type="evidence" value="ECO:0007669"/>
    <property type="project" value="UniProtKB-KW"/>
</dbReference>
<accession>A0A6A8H064</accession>
<evidence type="ECO:0000313" key="14">
    <source>
        <dbReference type="EMBL" id="MSA68212.1"/>
    </source>
</evidence>
<evidence type="ECO:0000256" key="2">
    <source>
        <dbReference type="ARBA" id="ARBA00005983"/>
    </source>
</evidence>
<dbReference type="NCBIfam" id="NF009603">
    <property type="entry name" value="PRK13055.1"/>
    <property type="match status" value="1"/>
</dbReference>
<dbReference type="Gene3D" id="3.40.50.10330">
    <property type="entry name" value="Probable inorganic polyphosphate/atp-NAD kinase, domain 1"/>
    <property type="match status" value="1"/>
</dbReference>
<keyword evidence="3" id="KW-0444">Lipid biosynthesis</keyword>
<comment type="similarity">
    <text evidence="2">Belongs to the diacylglycerol/lipid kinase family.</text>
</comment>
<keyword evidence="8" id="KW-0067">ATP-binding</keyword>
<protein>
    <submittedName>
        <fullName evidence="14">Diacylglycerol kinase</fullName>
    </submittedName>
</protein>
<evidence type="ECO:0000256" key="1">
    <source>
        <dbReference type="ARBA" id="ARBA00001946"/>
    </source>
</evidence>
<dbReference type="Pfam" id="PF19279">
    <property type="entry name" value="YegS_C"/>
    <property type="match status" value="1"/>
</dbReference>